<evidence type="ECO:0000313" key="10">
    <source>
        <dbReference type="Proteomes" id="UP000215005"/>
    </source>
</evidence>
<evidence type="ECO:0000256" key="5">
    <source>
        <dbReference type="ARBA" id="ARBA00022827"/>
    </source>
</evidence>
<proteinExistence type="inferred from homology"/>
<dbReference type="KEGG" id="ngv:CDO52_10645"/>
<dbReference type="GO" id="GO:0035999">
    <property type="term" value="P:tetrahydrofolate interconversion"/>
    <property type="evidence" value="ECO:0007669"/>
    <property type="project" value="UniProtKB-UniPathway"/>
</dbReference>
<evidence type="ECO:0000256" key="4">
    <source>
        <dbReference type="ARBA" id="ARBA00022630"/>
    </source>
</evidence>
<dbReference type="EMBL" id="CP022753">
    <property type="protein sequence ID" value="ASU83176.1"/>
    <property type="molecule type" value="Genomic_DNA"/>
</dbReference>
<dbReference type="SUPFAM" id="SSF51730">
    <property type="entry name" value="FAD-linked oxidoreductase"/>
    <property type="match status" value="1"/>
</dbReference>
<dbReference type="InterPro" id="IPR029041">
    <property type="entry name" value="FAD-linked_oxidoreductase-like"/>
</dbReference>
<comment type="catalytic activity">
    <reaction evidence="7">
        <text>(6S)-5-methyl-5,6,7,8-tetrahydrofolate + NAD(+) = (6R)-5,10-methylene-5,6,7,8-tetrahydrofolate + NADH + H(+)</text>
        <dbReference type="Rhea" id="RHEA:19821"/>
        <dbReference type="ChEBI" id="CHEBI:15378"/>
        <dbReference type="ChEBI" id="CHEBI:15636"/>
        <dbReference type="ChEBI" id="CHEBI:18608"/>
        <dbReference type="ChEBI" id="CHEBI:57540"/>
        <dbReference type="ChEBI" id="CHEBI:57945"/>
        <dbReference type="EC" id="1.5.1.54"/>
    </reaction>
    <physiologicalReaction direction="right-to-left" evidence="7">
        <dbReference type="Rhea" id="RHEA:19823"/>
    </physiologicalReaction>
</comment>
<dbReference type="OrthoDB" id="9803687at2"/>
<dbReference type="Gene3D" id="3.20.20.220">
    <property type="match status" value="1"/>
</dbReference>
<evidence type="ECO:0000256" key="1">
    <source>
        <dbReference type="ARBA" id="ARBA00001974"/>
    </source>
</evidence>
<dbReference type="AlphaFoldDB" id="A0A223S4U6"/>
<dbReference type="GO" id="GO:0071949">
    <property type="term" value="F:FAD binding"/>
    <property type="evidence" value="ECO:0007669"/>
    <property type="project" value="TreeGrafter"/>
</dbReference>
<evidence type="ECO:0000313" key="9">
    <source>
        <dbReference type="EMBL" id="ASU83176.1"/>
    </source>
</evidence>
<evidence type="ECO:0000256" key="3">
    <source>
        <dbReference type="ARBA" id="ARBA00006743"/>
    </source>
</evidence>
<name>A0A223S4U6_9ACTN</name>
<protein>
    <recommendedName>
        <fullName evidence="8">Methylenetetrahydrofolate reductase</fullName>
    </recommendedName>
</protein>
<dbReference type="Pfam" id="PF02219">
    <property type="entry name" value="MTHFR"/>
    <property type="match status" value="1"/>
</dbReference>
<comment type="similarity">
    <text evidence="3 8">Belongs to the methylenetetrahydrofolate reductase family.</text>
</comment>
<dbReference type="PANTHER" id="PTHR45754">
    <property type="entry name" value="METHYLENETETRAHYDROFOLATE REDUCTASE"/>
    <property type="match status" value="1"/>
</dbReference>
<gene>
    <name evidence="9" type="ORF">CDO52_10645</name>
</gene>
<dbReference type="GO" id="GO:0106312">
    <property type="term" value="F:methylenetetrahydrofolate reductase (NADH) activity"/>
    <property type="evidence" value="ECO:0007669"/>
    <property type="project" value="UniProtKB-EC"/>
</dbReference>
<keyword evidence="4 8" id="KW-0285">Flavoprotein</keyword>
<evidence type="ECO:0000256" key="8">
    <source>
        <dbReference type="RuleBase" id="RU003862"/>
    </source>
</evidence>
<keyword evidence="10" id="KW-1185">Reference proteome</keyword>
<dbReference type="PANTHER" id="PTHR45754:SF3">
    <property type="entry name" value="METHYLENETETRAHYDROFOLATE REDUCTASE (NADPH)"/>
    <property type="match status" value="1"/>
</dbReference>
<organism evidence="9 10">
    <name type="scientific">Nocardiopsis gilva YIM 90087</name>
    <dbReference type="NCBI Taxonomy" id="1235441"/>
    <lineage>
        <taxon>Bacteria</taxon>
        <taxon>Bacillati</taxon>
        <taxon>Actinomycetota</taxon>
        <taxon>Actinomycetes</taxon>
        <taxon>Streptosporangiales</taxon>
        <taxon>Nocardiopsidaceae</taxon>
        <taxon>Nocardiopsis</taxon>
    </lineage>
</organism>
<evidence type="ECO:0000256" key="7">
    <source>
        <dbReference type="ARBA" id="ARBA00048628"/>
    </source>
</evidence>
<dbReference type="GO" id="GO:0005829">
    <property type="term" value="C:cytosol"/>
    <property type="evidence" value="ECO:0007669"/>
    <property type="project" value="TreeGrafter"/>
</dbReference>
<dbReference type="GO" id="GO:0009086">
    <property type="term" value="P:methionine biosynthetic process"/>
    <property type="evidence" value="ECO:0007669"/>
    <property type="project" value="TreeGrafter"/>
</dbReference>
<dbReference type="Proteomes" id="UP000215005">
    <property type="component" value="Chromosome"/>
</dbReference>
<dbReference type="InterPro" id="IPR003171">
    <property type="entry name" value="Mehydrof_redctse-like"/>
</dbReference>
<accession>A0A223S4U6</accession>
<evidence type="ECO:0000256" key="2">
    <source>
        <dbReference type="ARBA" id="ARBA00004777"/>
    </source>
</evidence>
<keyword evidence="6 8" id="KW-0560">Oxidoreductase</keyword>
<dbReference type="UniPathway" id="UPA00193"/>
<evidence type="ECO:0000256" key="6">
    <source>
        <dbReference type="ARBA" id="ARBA00023002"/>
    </source>
</evidence>
<comment type="pathway">
    <text evidence="2 8">One-carbon metabolism; tetrahydrofolate interconversion.</text>
</comment>
<sequence length="326" mass="34953">MRTRRSRTIRKEPRVPNFADLLTSPEPSRPVITAEFPVMDGGGLPEIAAKLACLTPYVDAVNATDNASAHAHVSNVALAIAIQQYGVEPVLQLVCRDKNRLALEADIMGAALHGITAVSCMTGDDVTAGDEPEARRVFDLDAVQLIRVAAGLAKGHYLSGRPIDPAPKLLIGAVENPAAPPHAYRVRRALKKAAAGARFLQLQICYHPDRLAEFTRIGAATGLTPKVALLPSIVLVKGARSLRYMNKRVPGIHVPDELIDRLAAAPDQREAAYQLALEQATHALSLEGVRGLHFIDFRHDDALGRLCSDLGLPTVRSAPEGNALAV</sequence>
<reference evidence="9 10" key="1">
    <citation type="submission" date="2017-08" db="EMBL/GenBank/DDBJ databases">
        <title>The complete genome sequence of Nocardiopsis gilva YIM 90087.</title>
        <authorList>
            <person name="Yin M."/>
            <person name="Tang S."/>
        </authorList>
    </citation>
    <scope>NUCLEOTIDE SEQUENCE [LARGE SCALE GENOMIC DNA]</scope>
    <source>
        <strain evidence="9 10">YIM 90087</strain>
    </source>
</reference>
<keyword evidence="5 8" id="KW-0274">FAD</keyword>
<comment type="cofactor">
    <cofactor evidence="1 8">
        <name>FAD</name>
        <dbReference type="ChEBI" id="CHEBI:57692"/>
    </cofactor>
</comment>